<evidence type="ECO:0000313" key="11">
    <source>
        <dbReference type="Proteomes" id="UP001055167"/>
    </source>
</evidence>
<evidence type="ECO:0000256" key="4">
    <source>
        <dbReference type="ARBA" id="ARBA00022692"/>
    </source>
</evidence>
<dbReference type="InterPro" id="IPR050366">
    <property type="entry name" value="BP-dependent_transpt_permease"/>
</dbReference>
<feature type="region of interest" description="Disordered" evidence="8">
    <location>
        <begin position="1"/>
        <end position="25"/>
    </location>
</feature>
<keyword evidence="6 7" id="KW-0472">Membrane</keyword>
<evidence type="ECO:0000256" key="2">
    <source>
        <dbReference type="ARBA" id="ARBA00022448"/>
    </source>
</evidence>
<sequence length="299" mass="31605">MTLATDILRRPEAVPRPRRPGMRRPADLVRGLPGGVLVAGALIALYLVMAAAPALLQTHPPFRTDLAATLRPPSLDHLFGTDQSGRDLFSRVVEGTRDSLAIGVGATSLSLTLALLLGVTAGLAGGALDRAIGRFLEVMFAFPNLFLALLLITVFEATPVTLIAAVGIGTAPGYARMVRGQFLAVKGAGYVEAARALGHSRLRILRRHILPNAMRPLVAMITLGVGQSIVWASSLAFLGLGVAPPSPEWGALLDAGRNYVTRAWWLEVMPGLAIIVFALSVTVVGRHVQDRLDGRAGTP</sequence>
<proteinExistence type="inferred from homology"/>
<feature type="transmembrane region" description="Helical" evidence="7">
    <location>
        <begin position="100"/>
        <end position="124"/>
    </location>
</feature>
<evidence type="ECO:0000256" key="3">
    <source>
        <dbReference type="ARBA" id="ARBA00022475"/>
    </source>
</evidence>
<dbReference type="EMBL" id="BPQH01000006">
    <property type="protein sequence ID" value="GJD49452.1"/>
    <property type="molecule type" value="Genomic_DNA"/>
</dbReference>
<dbReference type="Pfam" id="PF00528">
    <property type="entry name" value="BPD_transp_1"/>
    <property type="match status" value="1"/>
</dbReference>
<dbReference type="RefSeq" id="WP_128561487.1">
    <property type="nucleotide sequence ID" value="NZ_BPQH01000006.1"/>
</dbReference>
<feature type="transmembrane region" description="Helical" evidence="7">
    <location>
        <begin position="263"/>
        <end position="285"/>
    </location>
</feature>
<feature type="transmembrane region" description="Helical" evidence="7">
    <location>
        <begin position="217"/>
        <end position="243"/>
    </location>
</feature>
<feature type="transmembrane region" description="Helical" evidence="7">
    <location>
        <begin position="145"/>
        <end position="168"/>
    </location>
</feature>
<comment type="subcellular location">
    <subcellularLocation>
        <location evidence="1 7">Cell membrane</location>
        <topology evidence="1 7">Multi-pass membrane protein</topology>
    </subcellularLocation>
</comment>
<keyword evidence="2 7" id="KW-0813">Transport</keyword>
<protein>
    <submittedName>
        <fullName evidence="10">D,D-dipeptide transport system permease protein DdpC</fullName>
    </submittedName>
</protein>
<dbReference type="SUPFAM" id="SSF161098">
    <property type="entry name" value="MetI-like"/>
    <property type="match status" value="1"/>
</dbReference>
<evidence type="ECO:0000313" key="10">
    <source>
        <dbReference type="EMBL" id="GJD49452.1"/>
    </source>
</evidence>
<reference evidence="10" key="2">
    <citation type="submission" date="2021-08" db="EMBL/GenBank/DDBJ databases">
        <authorList>
            <person name="Tani A."/>
            <person name="Ola A."/>
            <person name="Ogura Y."/>
            <person name="Katsura K."/>
            <person name="Hayashi T."/>
        </authorList>
    </citation>
    <scope>NUCLEOTIDE SEQUENCE</scope>
    <source>
        <strain evidence="10">KCTC 52305</strain>
    </source>
</reference>
<dbReference type="PROSITE" id="PS50928">
    <property type="entry name" value="ABC_TM1"/>
    <property type="match status" value="1"/>
</dbReference>
<dbReference type="PANTHER" id="PTHR43386">
    <property type="entry name" value="OLIGOPEPTIDE TRANSPORT SYSTEM PERMEASE PROTEIN APPC"/>
    <property type="match status" value="1"/>
</dbReference>
<keyword evidence="3" id="KW-1003">Cell membrane</keyword>
<reference evidence="10" key="1">
    <citation type="journal article" date="2021" name="Front. Microbiol.">
        <title>Comprehensive Comparative Genomics and Phenotyping of Methylobacterium Species.</title>
        <authorList>
            <person name="Alessa O."/>
            <person name="Ogura Y."/>
            <person name="Fujitani Y."/>
            <person name="Takami H."/>
            <person name="Hayashi T."/>
            <person name="Sahin N."/>
            <person name="Tani A."/>
        </authorList>
    </citation>
    <scope>NUCLEOTIDE SEQUENCE</scope>
    <source>
        <strain evidence="10">KCTC 52305</strain>
    </source>
</reference>
<accession>A0ABQ4QVR3</accession>
<evidence type="ECO:0000256" key="1">
    <source>
        <dbReference type="ARBA" id="ARBA00004651"/>
    </source>
</evidence>
<evidence type="ECO:0000256" key="8">
    <source>
        <dbReference type="SAM" id="MobiDB-lite"/>
    </source>
</evidence>
<evidence type="ECO:0000256" key="7">
    <source>
        <dbReference type="RuleBase" id="RU363032"/>
    </source>
</evidence>
<dbReference type="InterPro" id="IPR035906">
    <property type="entry name" value="MetI-like_sf"/>
</dbReference>
<comment type="similarity">
    <text evidence="7">Belongs to the binding-protein-dependent transport system permease family.</text>
</comment>
<dbReference type="Proteomes" id="UP001055167">
    <property type="component" value="Unassembled WGS sequence"/>
</dbReference>
<dbReference type="PANTHER" id="PTHR43386:SF25">
    <property type="entry name" value="PEPTIDE ABC TRANSPORTER PERMEASE PROTEIN"/>
    <property type="match status" value="1"/>
</dbReference>
<keyword evidence="4 7" id="KW-0812">Transmembrane</keyword>
<organism evidence="10 11">
    <name type="scientific">Methylobacterium crusticola</name>
    <dbReference type="NCBI Taxonomy" id="1697972"/>
    <lineage>
        <taxon>Bacteria</taxon>
        <taxon>Pseudomonadati</taxon>
        <taxon>Pseudomonadota</taxon>
        <taxon>Alphaproteobacteria</taxon>
        <taxon>Hyphomicrobiales</taxon>
        <taxon>Methylobacteriaceae</taxon>
        <taxon>Methylobacterium</taxon>
    </lineage>
</organism>
<keyword evidence="5 7" id="KW-1133">Transmembrane helix</keyword>
<evidence type="ECO:0000259" key="9">
    <source>
        <dbReference type="PROSITE" id="PS50928"/>
    </source>
</evidence>
<keyword evidence="11" id="KW-1185">Reference proteome</keyword>
<dbReference type="CDD" id="cd06261">
    <property type="entry name" value="TM_PBP2"/>
    <property type="match status" value="1"/>
</dbReference>
<feature type="transmembrane region" description="Helical" evidence="7">
    <location>
        <begin position="28"/>
        <end position="56"/>
    </location>
</feature>
<gene>
    <name evidence="10" type="primary">ddpC_2</name>
    <name evidence="10" type="ORF">OPKNFCMD_2182</name>
</gene>
<dbReference type="Gene3D" id="1.10.3720.10">
    <property type="entry name" value="MetI-like"/>
    <property type="match status" value="1"/>
</dbReference>
<name>A0ABQ4QVR3_9HYPH</name>
<feature type="domain" description="ABC transmembrane type-1" evidence="9">
    <location>
        <begin position="96"/>
        <end position="285"/>
    </location>
</feature>
<comment type="caution">
    <text evidence="10">The sequence shown here is derived from an EMBL/GenBank/DDBJ whole genome shotgun (WGS) entry which is preliminary data.</text>
</comment>
<dbReference type="InterPro" id="IPR000515">
    <property type="entry name" value="MetI-like"/>
</dbReference>
<evidence type="ECO:0000256" key="6">
    <source>
        <dbReference type="ARBA" id="ARBA00023136"/>
    </source>
</evidence>
<evidence type="ECO:0000256" key="5">
    <source>
        <dbReference type="ARBA" id="ARBA00022989"/>
    </source>
</evidence>